<dbReference type="Pfam" id="PF02687">
    <property type="entry name" value="FtsX"/>
    <property type="match status" value="2"/>
</dbReference>
<dbReference type="Proteomes" id="UP001524478">
    <property type="component" value="Unassembled WGS sequence"/>
</dbReference>
<feature type="transmembrane region" description="Helical" evidence="8">
    <location>
        <begin position="408"/>
        <end position="429"/>
    </location>
</feature>
<keyword evidence="4 8" id="KW-1133">Transmembrane helix</keyword>
<keyword evidence="11" id="KW-1185">Reference proteome</keyword>
<dbReference type="RefSeq" id="WP_256311361.1">
    <property type="nucleotide sequence ID" value="NZ_JANGAC010000006.1"/>
</dbReference>
<feature type="transmembrane region" description="Helical" evidence="8">
    <location>
        <begin position="26"/>
        <end position="45"/>
    </location>
</feature>
<sequence>MIVNNNRAVIGKLADRNIKFNRTRNIFILITIILSVSLLGVMSLAQSARDQKMKKQLDMVQHVMYEDVSEEQIKKLKASDEIDFLTPAKFGKSFKIQDKMIHPVYFEKDTENIKTPAIIEGSYPVRTNEIVVYKPMLKLFYDAKNIGDHIRIKFLDGREEEFVISGFTEGNENSNVYQVVFSKEYSESGEQLKDVPYTVLCKIKNADRMSQNEFLDAVRGIGRDAGIERKNINPHNAFANSLTLSRQNILFIIGLSIGILFVSILVVYSIFYISVLENIQRFGQLRTIGTSKKQIKAIVRREGAIMFSKGTPIGLLISWIISYWIIPEGWSWKYTIILSLIIAIAEYITIIISVQKPAKIASSITPVEASKFSGLKEREIKESKKLHRKLSPLSMAKISLKRNRNKSLLTLVSLGIGGALFLMASTLIVSTSLEEYSRQGMYQLGEYAISFDYNTVQTMDKGVTGVQLDNPINEELIKKIEGMPEVDKITKFHRTSVRYDYKDAVSKKDYFSAFTKEDIDTINKTLIEGTFDYDRMIKNDEILITRNDTIKEVYGWKFDIGDKVNFRYFDGKKEVEKSFKIIGSIDDSKVTDNYSIFVLPIEKLEQLFPGLNTIDTLVISINDFENEGDKAEEKFHNLIDRNPLLEMHTLKQNLIEDKQSFDLLYKSMIGLSGFVILFSLINLVNTIITNIISRKKEFAMLQSIGLSNNQLVKMIQFEGLSLSFGNLIITLILGSTLGYGLIKALQHVGATYHHYRFPTYYFMVYIMIIIMVPLIVSNILVRLFQKESLVSRLRHVD</sequence>
<evidence type="ECO:0000313" key="10">
    <source>
        <dbReference type="EMBL" id="MCQ4923362.1"/>
    </source>
</evidence>
<keyword evidence="5 8" id="KW-0472">Membrane</keyword>
<keyword evidence="3 8" id="KW-0812">Transmembrane</keyword>
<dbReference type="EMBL" id="JANGAC010000006">
    <property type="protein sequence ID" value="MCQ4923362.1"/>
    <property type="molecule type" value="Genomic_DNA"/>
</dbReference>
<proteinExistence type="inferred from homology"/>
<protein>
    <submittedName>
        <fullName evidence="10">FtsX-like permease family protein</fullName>
    </submittedName>
</protein>
<dbReference type="InterPro" id="IPR050250">
    <property type="entry name" value="Macrolide_Exporter_MacB"/>
</dbReference>
<feature type="transmembrane region" description="Helical" evidence="8">
    <location>
        <begin position="303"/>
        <end position="326"/>
    </location>
</feature>
<feature type="transmembrane region" description="Helical" evidence="8">
    <location>
        <begin position="249"/>
        <end position="276"/>
    </location>
</feature>
<feature type="transmembrane region" description="Helical" evidence="8">
    <location>
        <begin position="720"/>
        <end position="742"/>
    </location>
</feature>
<comment type="caution">
    <text evidence="10">The sequence shown here is derived from an EMBL/GenBank/DDBJ whole genome shotgun (WGS) entry which is preliminary data.</text>
</comment>
<comment type="subcellular location">
    <subcellularLocation>
        <location evidence="1">Cell membrane</location>
        <topology evidence="1">Multi-pass membrane protein</topology>
    </subcellularLocation>
</comment>
<evidence type="ECO:0000256" key="7">
    <source>
        <dbReference type="SAM" id="Coils"/>
    </source>
</evidence>
<feature type="transmembrane region" description="Helical" evidence="8">
    <location>
        <begin position="762"/>
        <end position="784"/>
    </location>
</feature>
<dbReference type="PANTHER" id="PTHR30572:SF4">
    <property type="entry name" value="ABC TRANSPORTER PERMEASE YTRF"/>
    <property type="match status" value="1"/>
</dbReference>
<evidence type="ECO:0000256" key="3">
    <source>
        <dbReference type="ARBA" id="ARBA00022692"/>
    </source>
</evidence>
<evidence type="ECO:0000313" key="11">
    <source>
        <dbReference type="Proteomes" id="UP001524478"/>
    </source>
</evidence>
<evidence type="ECO:0000256" key="6">
    <source>
        <dbReference type="ARBA" id="ARBA00038076"/>
    </source>
</evidence>
<evidence type="ECO:0000256" key="2">
    <source>
        <dbReference type="ARBA" id="ARBA00022475"/>
    </source>
</evidence>
<evidence type="ECO:0000256" key="1">
    <source>
        <dbReference type="ARBA" id="ARBA00004651"/>
    </source>
</evidence>
<dbReference type="InterPro" id="IPR036259">
    <property type="entry name" value="MFS_trans_sf"/>
</dbReference>
<accession>A0ABT1SAJ5</accession>
<name>A0ABT1SAJ5_9FIRM</name>
<keyword evidence="7" id="KW-0175">Coiled coil</keyword>
<dbReference type="SUPFAM" id="SSF103473">
    <property type="entry name" value="MFS general substrate transporter"/>
    <property type="match status" value="1"/>
</dbReference>
<dbReference type="PANTHER" id="PTHR30572">
    <property type="entry name" value="MEMBRANE COMPONENT OF TRANSPORTER-RELATED"/>
    <property type="match status" value="1"/>
</dbReference>
<comment type="similarity">
    <text evidence="6">Belongs to the ABC-4 integral membrane protein family.</text>
</comment>
<keyword evidence="2" id="KW-1003">Cell membrane</keyword>
<dbReference type="InterPro" id="IPR003838">
    <property type="entry name" value="ABC3_permease_C"/>
</dbReference>
<feature type="domain" description="ABC3 transporter permease C-terminal" evidence="9">
    <location>
        <begin position="671"/>
        <end position="783"/>
    </location>
</feature>
<reference evidence="10 11" key="1">
    <citation type="submission" date="2022-06" db="EMBL/GenBank/DDBJ databases">
        <title>Isolation of gut microbiota from human fecal samples.</title>
        <authorList>
            <person name="Pamer E.G."/>
            <person name="Barat B."/>
            <person name="Waligurski E."/>
            <person name="Medina S."/>
            <person name="Paddock L."/>
            <person name="Mostad J."/>
        </authorList>
    </citation>
    <scope>NUCLEOTIDE SEQUENCE [LARGE SCALE GENOMIC DNA]</scope>
    <source>
        <strain evidence="10 11">DFI.7.95</strain>
    </source>
</reference>
<feature type="transmembrane region" description="Helical" evidence="8">
    <location>
        <begin position="332"/>
        <end position="354"/>
    </location>
</feature>
<feature type="coiled-coil region" evidence="7">
    <location>
        <begin position="614"/>
        <end position="641"/>
    </location>
</feature>
<evidence type="ECO:0000256" key="8">
    <source>
        <dbReference type="SAM" id="Phobius"/>
    </source>
</evidence>
<gene>
    <name evidence="10" type="ORF">NE686_09715</name>
</gene>
<feature type="domain" description="ABC3 transporter permease C-terminal" evidence="9">
    <location>
        <begin position="255"/>
        <end position="352"/>
    </location>
</feature>
<feature type="transmembrane region" description="Helical" evidence="8">
    <location>
        <begin position="668"/>
        <end position="692"/>
    </location>
</feature>
<evidence type="ECO:0000259" key="9">
    <source>
        <dbReference type="Pfam" id="PF02687"/>
    </source>
</evidence>
<organism evidence="10 11">
    <name type="scientific">Tissierella carlieri</name>
    <dbReference type="NCBI Taxonomy" id="689904"/>
    <lineage>
        <taxon>Bacteria</taxon>
        <taxon>Bacillati</taxon>
        <taxon>Bacillota</taxon>
        <taxon>Tissierellia</taxon>
        <taxon>Tissierellales</taxon>
        <taxon>Tissierellaceae</taxon>
        <taxon>Tissierella</taxon>
    </lineage>
</organism>
<evidence type="ECO:0000256" key="4">
    <source>
        <dbReference type="ARBA" id="ARBA00022989"/>
    </source>
</evidence>
<evidence type="ECO:0000256" key="5">
    <source>
        <dbReference type="ARBA" id="ARBA00023136"/>
    </source>
</evidence>